<dbReference type="InterPro" id="IPR020845">
    <property type="entry name" value="AMP-binding_CS"/>
</dbReference>
<dbReference type="InterPro" id="IPR036514">
    <property type="entry name" value="SGNH_hydro_sf"/>
</dbReference>
<dbReference type="InterPro" id="IPR025110">
    <property type="entry name" value="AMP-bd_C"/>
</dbReference>
<dbReference type="SMART" id="SM00823">
    <property type="entry name" value="PKS_PP"/>
    <property type="match status" value="2"/>
</dbReference>
<dbReference type="Pfam" id="PF13669">
    <property type="entry name" value="Glyoxalase_4"/>
    <property type="match status" value="1"/>
</dbReference>
<dbReference type="SUPFAM" id="SSF56784">
    <property type="entry name" value="HAD-like"/>
    <property type="match status" value="1"/>
</dbReference>
<dbReference type="EMBL" id="JBELOE010000270">
    <property type="protein sequence ID" value="MER2493893.1"/>
    <property type="molecule type" value="Genomic_DNA"/>
</dbReference>
<keyword evidence="2" id="KW-0596">Phosphopantetheine</keyword>
<dbReference type="Pfam" id="PF13193">
    <property type="entry name" value="AMP-binding_C"/>
    <property type="match status" value="1"/>
</dbReference>
<dbReference type="SUPFAM" id="SSF47336">
    <property type="entry name" value="ACP-like"/>
    <property type="match status" value="2"/>
</dbReference>
<feature type="domain" description="Carrier" evidence="4">
    <location>
        <begin position="558"/>
        <end position="633"/>
    </location>
</feature>
<proteinExistence type="predicted"/>
<dbReference type="Gene3D" id="3.30.559.30">
    <property type="entry name" value="Nonribosomal peptide synthetase, condensation domain"/>
    <property type="match status" value="2"/>
</dbReference>
<dbReference type="InterPro" id="IPR009081">
    <property type="entry name" value="PP-bd_ACP"/>
</dbReference>
<dbReference type="Gene3D" id="3.30.559.10">
    <property type="entry name" value="Chloramphenicol acetyltransferase-like domain"/>
    <property type="match status" value="2"/>
</dbReference>
<dbReference type="Pfam" id="PF00668">
    <property type="entry name" value="Condensation"/>
    <property type="match status" value="2"/>
</dbReference>
<dbReference type="InterPro" id="IPR010071">
    <property type="entry name" value="AA_adenyl_dom"/>
</dbReference>
<dbReference type="InterPro" id="IPR023213">
    <property type="entry name" value="CAT-like_dom_sf"/>
</dbReference>
<dbReference type="NCBIfam" id="TIGR01681">
    <property type="entry name" value="HAD-SF-IIIC"/>
    <property type="match status" value="1"/>
</dbReference>
<dbReference type="PROSITE" id="PS00012">
    <property type="entry name" value="PHOSPHOPANTETHEINE"/>
    <property type="match status" value="2"/>
</dbReference>
<dbReference type="InterPro" id="IPR010037">
    <property type="entry name" value="FkbH_domain"/>
</dbReference>
<dbReference type="InterPro" id="IPR016181">
    <property type="entry name" value="Acyl_CoA_acyltransferase"/>
</dbReference>
<protein>
    <submittedName>
        <fullName evidence="6">Amino acid adenylation domain-containing protein</fullName>
    </submittedName>
</protein>
<dbReference type="PROSITE" id="PS51819">
    <property type="entry name" value="VOC"/>
    <property type="match status" value="1"/>
</dbReference>
<dbReference type="SUPFAM" id="SSF52777">
    <property type="entry name" value="CoA-dependent acyltransferases"/>
    <property type="match status" value="4"/>
</dbReference>
<dbReference type="InterPro" id="IPR036412">
    <property type="entry name" value="HAD-like_sf"/>
</dbReference>
<dbReference type="SUPFAM" id="SSF55729">
    <property type="entry name" value="Acyl-CoA N-acyltransferases (Nat)"/>
    <property type="match status" value="1"/>
</dbReference>
<feature type="domain" description="VOC" evidence="5">
    <location>
        <begin position="1099"/>
        <end position="1222"/>
    </location>
</feature>
<dbReference type="InterPro" id="IPR000873">
    <property type="entry name" value="AMP-dep_synth/lig_dom"/>
</dbReference>
<dbReference type="Gene3D" id="3.30.300.30">
    <property type="match status" value="1"/>
</dbReference>
<dbReference type="Gene3D" id="1.10.1200.10">
    <property type="entry name" value="ACP-like"/>
    <property type="match status" value="2"/>
</dbReference>
<evidence type="ECO:0000313" key="6">
    <source>
        <dbReference type="EMBL" id="MER2493893.1"/>
    </source>
</evidence>
<dbReference type="Pfam" id="PF00501">
    <property type="entry name" value="AMP-binding"/>
    <property type="match status" value="1"/>
</dbReference>
<evidence type="ECO:0000259" key="5">
    <source>
        <dbReference type="PROSITE" id="PS51819"/>
    </source>
</evidence>
<dbReference type="Gene3D" id="3.40.50.1000">
    <property type="entry name" value="HAD superfamily/HAD-like"/>
    <property type="match status" value="1"/>
</dbReference>
<dbReference type="SUPFAM" id="SSF54593">
    <property type="entry name" value="Glyoxalase/Bleomycin resistance protein/Dihydroxybiphenyl dioxygenase"/>
    <property type="match status" value="1"/>
</dbReference>
<dbReference type="Gene3D" id="3.40.50.1110">
    <property type="entry name" value="SGNH hydrolase"/>
    <property type="match status" value="1"/>
</dbReference>
<dbReference type="Gene3D" id="2.30.38.10">
    <property type="entry name" value="Luciferase, Domain 3"/>
    <property type="match status" value="1"/>
</dbReference>
<evidence type="ECO:0000256" key="2">
    <source>
        <dbReference type="ARBA" id="ARBA00022450"/>
    </source>
</evidence>
<dbReference type="Gene3D" id="3.10.180.10">
    <property type="entry name" value="2,3-Dihydroxybiphenyl 1,2-Dioxygenase, domain 1"/>
    <property type="match status" value="1"/>
</dbReference>
<name>A0ABV1RLS4_9ALTE</name>
<dbReference type="PROSITE" id="PS50075">
    <property type="entry name" value="CARRIER"/>
    <property type="match status" value="2"/>
</dbReference>
<dbReference type="NCBIfam" id="TIGR01733">
    <property type="entry name" value="AA-adenyl-dom"/>
    <property type="match status" value="1"/>
</dbReference>
<dbReference type="NCBIfam" id="TIGR01686">
    <property type="entry name" value="FkbH"/>
    <property type="match status" value="1"/>
</dbReference>
<dbReference type="InterPro" id="IPR020806">
    <property type="entry name" value="PKS_PP-bd"/>
</dbReference>
<dbReference type="InterPro" id="IPR029068">
    <property type="entry name" value="Glyas_Bleomycin-R_OHBP_Dase"/>
</dbReference>
<dbReference type="InterPro" id="IPR036736">
    <property type="entry name" value="ACP-like_sf"/>
</dbReference>
<keyword evidence="7" id="KW-1185">Reference proteome</keyword>
<organism evidence="6 7">
    <name type="scientific">Catenovulum sediminis</name>
    <dbReference type="NCBI Taxonomy" id="1740262"/>
    <lineage>
        <taxon>Bacteria</taxon>
        <taxon>Pseudomonadati</taxon>
        <taxon>Pseudomonadota</taxon>
        <taxon>Gammaproteobacteria</taxon>
        <taxon>Alteromonadales</taxon>
        <taxon>Alteromonadaceae</taxon>
        <taxon>Catenovulum</taxon>
    </lineage>
</organism>
<feature type="domain" description="Carrier" evidence="4">
    <location>
        <begin position="2004"/>
        <end position="2078"/>
    </location>
</feature>
<evidence type="ECO:0000256" key="3">
    <source>
        <dbReference type="ARBA" id="ARBA00022553"/>
    </source>
</evidence>
<evidence type="ECO:0000259" key="4">
    <source>
        <dbReference type="PROSITE" id="PS50075"/>
    </source>
</evidence>
<dbReference type="PANTHER" id="PTHR45527:SF1">
    <property type="entry name" value="FATTY ACID SYNTHASE"/>
    <property type="match status" value="1"/>
</dbReference>
<dbReference type="Pfam" id="PF00550">
    <property type="entry name" value="PP-binding"/>
    <property type="match status" value="2"/>
</dbReference>
<dbReference type="InterPro" id="IPR037523">
    <property type="entry name" value="VOC_core"/>
</dbReference>
<dbReference type="PANTHER" id="PTHR45527">
    <property type="entry name" value="NONRIBOSOMAL PEPTIDE SYNTHETASE"/>
    <property type="match status" value="1"/>
</dbReference>
<evidence type="ECO:0000256" key="1">
    <source>
        <dbReference type="ARBA" id="ARBA00001957"/>
    </source>
</evidence>
<dbReference type="InterPro" id="IPR006162">
    <property type="entry name" value="Ppantetheine_attach_site"/>
</dbReference>
<evidence type="ECO:0000313" key="7">
    <source>
        <dbReference type="Proteomes" id="UP001467690"/>
    </source>
</evidence>
<dbReference type="SUPFAM" id="SSF56801">
    <property type="entry name" value="Acetyl-CoA synthetase-like"/>
    <property type="match status" value="1"/>
</dbReference>
<dbReference type="Proteomes" id="UP001467690">
    <property type="component" value="Unassembled WGS sequence"/>
</dbReference>
<reference evidence="6 7" key="1">
    <citation type="submission" date="2024-06" db="EMBL/GenBank/DDBJ databases">
        <authorList>
            <person name="Chen R.Y."/>
        </authorList>
    </citation>
    <scope>NUCLEOTIDE SEQUENCE [LARGE SCALE GENOMIC DNA]</scope>
    <source>
        <strain evidence="6 7">D2</strain>
    </source>
</reference>
<dbReference type="InterPro" id="IPR023214">
    <property type="entry name" value="HAD_sf"/>
</dbReference>
<dbReference type="InterPro" id="IPR010033">
    <property type="entry name" value="HAD_SF_ppase_IIIC"/>
</dbReference>
<dbReference type="Gene3D" id="3.40.630.30">
    <property type="match status" value="1"/>
</dbReference>
<sequence>EQQRQLKTWNASQTAYAADKCIHELFEAQVAQAPQSIALYCEGQERYQSISYQQLNARANQVAHYLKSLTKQGRSVKEKRIGVCLERSAEMMVSILAILKAGGAYVPLDPSYPTDRLTYMIEDAQLDYIISSEALNETHQLSQRYATGAQRELDTRDELDTQSASEGVSRIIEIDKAETQADIQQQNSDNLSVTKQGLSSRNLAYVIYTSGSTGQPKGTLLEHRGLCNLAQAQAKAFKVSTHSKVLQFASLAFDAATSEWAMALCSGATLCLVKQNTIASPNELEASIQQMGVSHATLPPALLPALNINNWQGVTDLIVAGENCPLTLAQQWSKGRRFYNAYGPSETTVCTSINEFNASSEVLSIGKPIDNMQVYVLDSRQNLLPTGVIGELYVGGVGLARGYLNRAELTAERFIDNPFAQERGEKLYKTGDLVRWLENGELEFIGRADHQIKLRGYRIELGEIESELQKHAEITASTVLVNSAQKQLVAYVATHSAQSEWATLQDTLKANLKSSLPDYMQPSAIVVLETLPLTSNGKIDRNKLATYEVTQVQAEYVAPRNATEKQLCEIWQSVLGIDQVGIYDNFFDLGGHSLLAARVVTEIQTVFNVDVNVSAVFEQPNVQDLALIIDSSNVSHIVEIVKANNSEKGVLSYSQQRLWVLDQLEGSSVEYNIAIALDLQGDLNIQAAEKSIETIIHRHQVLRTLFIQSDSGEPETKIRNVSEFHLPLVDLSGYATTKQACELKRAMLAEIDKPFDLSNDLMLRAQLIRLHPQHYVLVCAIHHIAFDGWSNSVFIKEFNELYETYINNAPQPLADLAIQYADYAYWQRGWLQSEEYTQGLNFWRETLSDIPNRLKLPTDKPRPQIRSTRGATLSTVLPETLMTELKTFSLGADSTLYMTCVTALNILLAAYSGQSDIVIGTSVANRQQKILENLIGFFVNTLPIRSQVNPDMTVEQLLKQVKHNSLQAFNHQAVPFDKMVEQLCPHRDQSYSPIFQVLFVLQNAPQELWQVQGLDISSRPVERSGEGVSKFDLFFNIEEHAQGAELSIQYSTDLFVAETVEQMLQDLQHILKMMAAQPDIEVNKLMPPLPLAKQVPALEFHHLGIACDDIEHSIKLVSEMFNIESQSKIVWDEKQQANLCMFEAAEGMRIELVQGAQVDSLRSRDIGFYHVCYQTENLNSAIQYFEKLGAKLISKPTPAVLFEGQLVAFLDTDAGLVELLEINAQIPDTASIPVSKKVVKQASELQFYGYGAVVNQVQQANWQSNRIFGWSIQEEHKQDQGVGGKLSVLASADNMKIQLFEKAQWHAANGIKLSHFSFVVQDMVLAVQHFARLGCEVAQAAQPSQLYDSALVVVLTSPLGQIMLIENENKAVTAQRLEVLGPQIQPQEVLPVVLSGTYTLEPLADTLSFLADKLGCPLNLNFAPYNQCFQQLLDSRSETHLNEGGCNVFLVRFEDWLGQDRLLSSLQKNSEAFITALLACCQQHSGQFIVQICPLSPQSVADEKMLAVCQSIEFNWQTLAKNSDNLTICTRQVLGLRYPVDDYYESNPELVATKPYTDKQYTALASNIFRAMFATLNPAVKVIILDCDNTLWQGICGEVGPHGIKVTAEFKMLQQFMLEQYQRGVLLCLCSKNNPQDVAAVFEQQPDMVLQMKHIVAAKVNWQAKSDNIKALATELNLSLDSMVFIDDDDVQCAEVKAHCPAVLTLQVPKRTQSIPHFLQHIWSLDEKPGQTAGLQRTEFYQQNQQRKKLQQSHQSLGSFIEGLALNIKVERLMPQDLARASELSLRTNQFNFTTRRYYENDIKQYLNNRQKSAWIVTVSDRFGDYGQVGLMFGQINQRYLTVTDFMLSCRAMGRGVEYAMIRALAEYAYNNDCTDIELQFVASSRNLPAKQFLTLILGAEPAELNHTITAKNLLAVDVAKAVCLQTEQNLVANESQEKGQDEGNLENVQQQAPKVKYQKETSLYASTLEEISTLNQVDKIYAYTNQYLADNKNNNIHTSVYQAPQSDLEKQICTIYADVLGVPKVGLNDNFFAVGGDSLLVLKLVSRLKKFGFQFSVNDFFRYQSIAELLNADAQDSHLQNGAENNTPQQNNQQTLIVGEVPLSASQHWFLDNIKVQPSWGYVGSILDFENQIDDKLLQQAFYQVLAHHDALRACFTHTENGWQQTYLPVEQVQVAFKSFDLAALSTVEQISAIEKSVVESTQGSSPREADNAAKQPLLTQALIHIDVYNLGENGSVIGWGIHHLLTDGYSTDVVMEDLFNCYQALVQGQTYRLPEKTMSVPAWLDLLSQYVNGPEMNSEIEYWRTLPWQDVAAIPSDIATDKQKNTLVTETTVTAVLPHKYTQYLLENAVARLGTTFVNVLIAAVTQSVSEFAKGDWLSMKVIDSGRNLALQDNVDLSRTVGWLSIDRLLMLQAQPHELDMVSTFSAIDKQIASLPNQGSGYSLLKCYHQNSQVQQVMGDIPKPNITLNYAGKAEEQAQNISPLRQQLDSIGAGSTWAHPDNERDVQFFCIANIVQEELVIEWKYGQQMYSQSLMSEVVNTVVNKLVLLVDALQKTRPVETD</sequence>
<dbReference type="Gene3D" id="3.40.50.980">
    <property type="match status" value="2"/>
</dbReference>
<dbReference type="RefSeq" id="WP_350402915.1">
    <property type="nucleotide sequence ID" value="NZ_JBELOE010000270.1"/>
</dbReference>
<accession>A0ABV1RLS4</accession>
<keyword evidence="3" id="KW-0597">Phosphoprotein</keyword>
<dbReference type="InterPro" id="IPR001242">
    <property type="entry name" value="Condensation_dom"/>
</dbReference>
<dbReference type="CDD" id="cd19531">
    <property type="entry name" value="LCL_NRPS-like"/>
    <property type="match status" value="1"/>
</dbReference>
<comment type="cofactor">
    <cofactor evidence="1">
        <name>pantetheine 4'-phosphate</name>
        <dbReference type="ChEBI" id="CHEBI:47942"/>
    </cofactor>
</comment>
<feature type="non-terminal residue" evidence="6">
    <location>
        <position position="1"/>
    </location>
</feature>
<comment type="caution">
    <text evidence="6">The sequence shown here is derived from an EMBL/GenBank/DDBJ whole genome shotgun (WGS) entry which is preliminary data.</text>
</comment>
<gene>
    <name evidence="6" type="ORF">ABS311_18615</name>
</gene>
<dbReference type="PROSITE" id="PS00455">
    <property type="entry name" value="AMP_BINDING"/>
    <property type="match status" value="1"/>
</dbReference>
<dbReference type="InterPro" id="IPR045851">
    <property type="entry name" value="AMP-bd_C_sf"/>
</dbReference>